<sequence length="304" mass="34074">MDSSNSNFDSLQLVSENIYLYEPQESIAGQVTVDGASPSIIILCTWNGGATPRRINKYITQYRQLYPGASILVITTTIHDTAFWPLRLIRARLQPTCQVIQRILAKSTNPGTLLHFFSNGGVSMGAQLALAMKEGVDQGALFLSSLRGVIFDCCPGEDSFEKTCGAVKLSMGEDIISQLFTKTMLYPSVAVVRILQNSGVMRSLRDLRDLLNDPSTFGRQTRRLYMYTKKDTMVGWTDVQTHIDQARDRGYHADQVLFEHGTHCGLIMEDSTRYWLAVQRFWDGHDVADPGVSNPEQLNIRSRL</sequence>
<evidence type="ECO:0000256" key="6">
    <source>
        <dbReference type="ARBA" id="ARBA00034303"/>
    </source>
</evidence>
<dbReference type="PANTHER" id="PTHR12265:SF30">
    <property type="entry name" value="TRANSMEMBRANE PROTEIN 53"/>
    <property type="match status" value="1"/>
</dbReference>
<evidence type="ECO:0000256" key="1">
    <source>
        <dbReference type="ARBA" id="ARBA00007387"/>
    </source>
</evidence>
<evidence type="ECO:0000313" key="7">
    <source>
        <dbReference type="EMBL" id="OGE52324.1"/>
    </source>
</evidence>
<dbReference type="Proteomes" id="UP000177622">
    <property type="component" value="Unassembled WGS sequence"/>
</dbReference>
<dbReference type="PANTHER" id="PTHR12265">
    <property type="entry name" value="TRANSMEMBRANE PROTEIN 53"/>
    <property type="match status" value="1"/>
</dbReference>
<comment type="subcellular location">
    <subcellularLocation>
        <location evidence="6">Nucleus outer membrane</location>
        <topology evidence="6">Single-pass membrane protein</topology>
    </subcellularLocation>
</comment>
<keyword evidence="2" id="KW-0812">Transmembrane</keyword>
<dbReference type="GO" id="GO:0072330">
    <property type="term" value="P:monocarboxylic acid biosynthetic process"/>
    <property type="evidence" value="ECO:0007669"/>
    <property type="project" value="UniProtKB-ARBA"/>
</dbReference>
<dbReference type="GO" id="GO:0005640">
    <property type="term" value="C:nuclear outer membrane"/>
    <property type="evidence" value="ECO:0007669"/>
    <property type="project" value="UniProtKB-SubCell"/>
</dbReference>
<dbReference type="InterPro" id="IPR029058">
    <property type="entry name" value="AB_hydrolase_fold"/>
</dbReference>
<dbReference type="Pfam" id="PF05705">
    <property type="entry name" value="DUF829"/>
    <property type="match status" value="1"/>
</dbReference>
<dbReference type="EMBL" id="LXJU01000010">
    <property type="protein sequence ID" value="OGE52324.1"/>
    <property type="molecule type" value="Genomic_DNA"/>
</dbReference>
<name>A0A1F5LGI4_PENAI</name>
<proteinExistence type="inferred from homology"/>
<keyword evidence="5" id="KW-0539">Nucleus</keyword>
<comment type="similarity">
    <text evidence="1">Belongs to the TMEM53 family.</text>
</comment>
<dbReference type="RefSeq" id="XP_022487766.1">
    <property type="nucleotide sequence ID" value="XM_022632424.1"/>
</dbReference>
<evidence type="ECO:0000256" key="2">
    <source>
        <dbReference type="ARBA" id="ARBA00022692"/>
    </source>
</evidence>
<comment type="caution">
    <text evidence="7">The sequence shown here is derived from an EMBL/GenBank/DDBJ whole genome shotgun (WGS) entry which is preliminary data.</text>
</comment>
<dbReference type="InterPro" id="IPR008547">
    <property type="entry name" value="DUF829_TMEM53"/>
</dbReference>
<keyword evidence="3" id="KW-1133">Transmembrane helix</keyword>
<keyword evidence="4" id="KW-0472">Membrane</keyword>
<reference evidence="7 8" key="1">
    <citation type="journal article" date="2016" name="Sci. Rep.">
        <title>Penicillium arizonense, a new, genome sequenced fungal species, reveals a high chemical diversity in secreted metabolites.</title>
        <authorList>
            <person name="Grijseels S."/>
            <person name="Nielsen J.C."/>
            <person name="Randelovic M."/>
            <person name="Nielsen J."/>
            <person name="Nielsen K.F."/>
            <person name="Workman M."/>
            <person name="Frisvad J.C."/>
        </authorList>
    </citation>
    <scope>NUCLEOTIDE SEQUENCE [LARGE SCALE GENOMIC DNA]</scope>
    <source>
        <strain evidence="7 8">CBS 141311</strain>
    </source>
</reference>
<evidence type="ECO:0000256" key="4">
    <source>
        <dbReference type="ARBA" id="ARBA00023136"/>
    </source>
</evidence>
<evidence type="ECO:0000256" key="5">
    <source>
        <dbReference type="ARBA" id="ARBA00023242"/>
    </source>
</evidence>
<protein>
    <submittedName>
        <fullName evidence="7">Uncharacterized protein</fullName>
    </submittedName>
</protein>
<dbReference type="GO" id="GO:0017000">
    <property type="term" value="P:antibiotic biosynthetic process"/>
    <property type="evidence" value="ECO:0007669"/>
    <property type="project" value="UniProtKB-ARBA"/>
</dbReference>
<dbReference type="AlphaFoldDB" id="A0A1F5LGI4"/>
<organism evidence="7 8">
    <name type="scientific">Penicillium arizonense</name>
    <dbReference type="NCBI Taxonomy" id="1835702"/>
    <lineage>
        <taxon>Eukaryota</taxon>
        <taxon>Fungi</taxon>
        <taxon>Dikarya</taxon>
        <taxon>Ascomycota</taxon>
        <taxon>Pezizomycotina</taxon>
        <taxon>Eurotiomycetes</taxon>
        <taxon>Eurotiomycetidae</taxon>
        <taxon>Eurotiales</taxon>
        <taxon>Aspergillaceae</taxon>
        <taxon>Penicillium</taxon>
    </lineage>
</organism>
<gene>
    <name evidence="7" type="ORF">PENARI_c010G11332</name>
</gene>
<dbReference type="GeneID" id="34577158"/>
<keyword evidence="8" id="KW-1185">Reference proteome</keyword>
<dbReference type="SUPFAM" id="SSF53474">
    <property type="entry name" value="alpha/beta-Hydrolases"/>
    <property type="match status" value="1"/>
</dbReference>
<evidence type="ECO:0000313" key="8">
    <source>
        <dbReference type="Proteomes" id="UP000177622"/>
    </source>
</evidence>
<accession>A0A1F5LGI4</accession>
<evidence type="ECO:0000256" key="3">
    <source>
        <dbReference type="ARBA" id="ARBA00022989"/>
    </source>
</evidence>
<dbReference type="OrthoDB" id="77878at2759"/>